<sequence length="259" mass="29356">MNARIIGSGDEWLILAHGYGGDQSVWDKILPYLTRRYRVLVFDWNFSGAVKDPNLFDPIKYSSFHAFSNDLIELMDENKLRSSVFVGHSFSGMVGCIASTKRPDLFKRLILIGASPRYLNSDDYEGGFKTSDIEQIFLNIESNFHTWASNFAALVVDSKDPLSVEKFEKCLGRMRPEVALSMAKTIFHSDERDVLEKVQVPCTIIQTTNDIVVPVSVAHFMQKKIKGKSTVEIIEDEGHFPQLTAHQLLLDVFDRVLGY</sequence>
<dbReference type="Gene3D" id="3.40.50.1820">
    <property type="entry name" value="alpha/beta hydrolase"/>
    <property type="match status" value="1"/>
</dbReference>
<comment type="similarity">
    <text evidence="1">Belongs to the AB hydrolase superfamily.</text>
</comment>
<evidence type="ECO:0000256" key="2">
    <source>
        <dbReference type="ARBA" id="ARBA00022801"/>
    </source>
</evidence>
<evidence type="ECO:0000313" key="4">
    <source>
        <dbReference type="EMBL" id="KAF8389012.1"/>
    </source>
</evidence>
<dbReference type="PANTHER" id="PTHR43039">
    <property type="entry name" value="ESTERASE-RELATED"/>
    <property type="match status" value="1"/>
</dbReference>
<dbReference type="InterPro" id="IPR029058">
    <property type="entry name" value="AB_hydrolase_fold"/>
</dbReference>
<reference evidence="4 5" key="1">
    <citation type="submission" date="2020-04" db="EMBL/GenBank/DDBJ databases">
        <title>Plant Genome Project.</title>
        <authorList>
            <person name="Zhang R.-G."/>
        </authorList>
    </citation>
    <scope>NUCLEOTIDE SEQUENCE [LARGE SCALE GENOMIC DNA]</scope>
    <source>
        <strain evidence="4">YNK0</strain>
        <tissue evidence="4">Leaf</tissue>
    </source>
</reference>
<evidence type="ECO:0000256" key="1">
    <source>
        <dbReference type="ARBA" id="ARBA00008645"/>
    </source>
</evidence>
<keyword evidence="5" id="KW-1185">Reference proteome</keyword>
<keyword evidence="2" id="KW-0378">Hydrolase</keyword>
<dbReference type="OMA" id="WDKIIPV"/>
<protein>
    <recommendedName>
        <fullName evidence="3">AB hydrolase-1 domain-containing protein</fullName>
    </recommendedName>
</protein>
<dbReference type="Pfam" id="PF00561">
    <property type="entry name" value="Abhydrolase_1"/>
    <property type="match status" value="1"/>
</dbReference>
<dbReference type="FunFam" id="3.40.50.1820:FF:000042">
    <property type="entry name" value="probable strigolactone esterase DAD2"/>
    <property type="match status" value="1"/>
</dbReference>
<feature type="domain" description="AB hydrolase-1" evidence="3">
    <location>
        <begin position="12"/>
        <end position="244"/>
    </location>
</feature>
<dbReference type="AlphaFoldDB" id="A0A835D5T5"/>
<evidence type="ECO:0000313" key="5">
    <source>
        <dbReference type="Proteomes" id="UP000655225"/>
    </source>
</evidence>
<dbReference type="OrthoDB" id="408373at2759"/>
<dbReference type="Proteomes" id="UP000655225">
    <property type="component" value="Unassembled WGS sequence"/>
</dbReference>
<evidence type="ECO:0000259" key="3">
    <source>
        <dbReference type="Pfam" id="PF00561"/>
    </source>
</evidence>
<dbReference type="GO" id="GO:0016787">
    <property type="term" value="F:hydrolase activity"/>
    <property type="evidence" value="ECO:0007669"/>
    <property type="project" value="UniProtKB-KW"/>
</dbReference>
<name>A0A835D5T5_TETSI</name>
<organism evidence="4 5">
    <name type="scientific">Tetracentron sinense</name>
    <name type="common">Spur-leaf</name>
    <dbReference type="NCBI Taxonomy" id="13715"/>
    <lineage>
        <taxon>Eukaryota</taxon>
        <taxon>Viridiplantae</taxon>
        <taxon>Streptophyta</taxon>
        <taxon>Embryophyta</taxon>
        <taxon>Tracheophyta</taxon>
        <taxon>Spermatophyta</taxon>
        <taxon>Magnoliopsida</taxon>
        <taxon>Trochodendrales</taxon>
        <taxon>Trochodendraceae</taxon>
        <taxon>Tetracentron</taxon>
    </lineage>
</organism>
<accession>A0A835D5T5</accession>
<dbReference type="EMBL" id="JABCRI010000019">
    <property type="protein sequence ID" value="KAF8389012.1"/>
    <property type="molecule type" value="Genomic_DNA"/>
</dbReference>
<gene>
    <name evidence="4" type="ORF">HHK36_025697</name>
</gene>
<dbReference type="InterPro" id="IPR000073">
    <property type="entry name" value="AB_hydrolase_1"/>
</dbReference>
<proteinExistence type="inferred from homology"/>
<dbReference type="SUPFAM" id="SSF53474">
    <property type="entry name" value="alpha/beta-Hydrolases"/>
    <property type="match status" value="1"/>
</dbReference>
<comment type="caution">
    <text evidence="4">The sequence shown here is derived from an EMBL/GenBank/DDBJ whole genome shotgun (WGS) entry which is preliminary data.</text>
</comment>